<name>A0A5A7R6E5_STRAF</name>
<dbReference type="EMBL" id="BKCP01009959">
    <property type="protein sequence ID" value="GER51841.1"/>
    <property type="molecule type" value="Genomic_DNA"/>
</dbReference>
<organism evidence="2 3">
    <name type="scientific">Striga asiatica</name>
    <name type="common">Asiatic witchweed</name>
    <name type="synonym">Buchnera asiatica</name>
    <dbReference type="NCBI Taxonomy" id="4170"/>
    <lineage>
        <taxon>Eukaryota</taxon>
        <taxon>Viridiplantae</taxon>
        <taxon>Streptophyta</taxon>
        <taxon>Embryophyta</taxon>
        <taxon>Tracheophyta</taxon>
        <taxon>Spermatophyta</taxon>
        <taxon>Magnoliopsida</taxon>
        <taxon>eudicotyledons</taxon>
        <taxon>Gunneridae</taxon>
        <taxon>Pentapetalae</taxon>
        <taxon>asterids</taxon>
        <taxon>lamiids</taxon>
        <taxon>Lamiales</taxon>
        <taxon>Orobanchaceae</taxon>
        <taxon>Buchnereae</taxon>
        <taxon>Striga</taxon>
    </lineage>
</organism>
<evidence type="ECO:0000313" key="2">
    <source>
        <dbReference type="EMBL" id="GER51841.1"/>
    </source>
</evidence>
<dbReference type="Proteomes" id="UP000325081">
    <property type="component" value="Unassembled WGS sequence"/>
</dbReference>
<protein>
    <submittedName>
        <fullName evidence="2">Vacuolar fusion protein mon1</fullName>
    </submittedName>
</protein>
<dbReference type="AlphaFoldDB" id="A0A5A7R6E5"/>
<dbReference type="OrthoDB" id="1937685at2759"/>
<feature type="region of interest" description="Disordered" evidence="1">
    <location>
        <begin position="1"/>
        <end position="36"/>
    </location>
</feature>
<keyword evidence="3" id="KW-1185">Reference proteome</keyword>
<evidence type="ECO:0000313" key="3">
    <source>
        <dbReference type="Proteomes" id="UP000325081"/>
    </source>
</evidence>
<evidence type="ECO:0000256" key="1">
    <source>
        <dbReference type="SAM" id="MobiDB-lite"/>
    </source>
</evidence>
<feature type="non-terminal residue" evidence="2">
    <location>
        <position position="267"/>
    </location>
</feature>
<reference evidence="3" key="1">
    <citation type="journal article" date="2019" name="Curr. Biol.">
        <title>Genome Sequence of Striga asiatica Provides Insight into the Evolution of Plant Parasitism.</title>
        <authorList>
            <person name="Yoshida S."/>
            <person name="Kim S."/>
            <person name="Wafula E.K."/>
            <person name="Tanskanen J."/>
            <person name="Kim Y.M."/>
            <person name="Honaas L."/>
            <person name="Yang Z."/>
            <person name="Spallek T."/>
            <person name="Conn C.E."/>
            <person name="Ichihashi Y."/>
            <person name="Cheong K."/>
            <person name="Cui S."/>
            <person name="Der J.P."/>
            <person name="Gundlach H."/>
            <person name="Jiao Y."/>
            <person name="Hori C."/>
            <person name="Ishida J.K."/>
            <person name="Kasahara H."/>
            <person name="Kiba T."/>
            <person name="Kim M.S."/>
            <person name="Koo N."/>
            <person name="Laohavisit A."/>
            <person name="Lee Y.H."/>
            <person name="Lumba S."/>
            <person name="McCourt P."/>
            <person name="Mortimer J.C."/>
            <person name="Mutuku J.M."/>
            <person name="Nomura T."/>
            <person name="Sasaki-Sekimoto Y."/>
            <person name="Seto Y."/>
            <person name="Wang Y."/>
            <person name="Wakatake T."/>
            <person name="Sakakibara H."/>
            <person name="Demura T."/>
            <person name="Yamaguchi S."/>
            <person name="Yoneyama K."/>
            <person name="Manabe R.I."/>
            <person name="Nelson D.C."/>
            <person name="Schulman A.H."/>
            <person name="Timko M.P."/>
            <person name="dePamphilis C.W."/>
            <person name="Choi D."/>
            <person name="Shirasu K."/>
        </authorList>
    </citation>
    <scope>NUCLEOTIDE SEQUENCE [LARGE SCALE GENOMIC DNA]</scope>
    <source>
        <strain evidence="3">cv. UVA1</strain>
    </source>
</reference>
<sequence>MFDTSTKKPCSVSKSSPGVRHRVRDRAHSQGSAWDNWPIPNGLGEVDGRANCRDPNGLPNSWGWGWRLVGLGATGLARNWAPLAHRHLTTAHIGDVMDARPPAILVHRVETNEVFLGMTRHLGWGSCHHKVARNAPPIAFPSVPRTRDDARNPHTRHLRTFHQRHHYLRPQISAPHHHHQRTSIGESASPFTLTDELLYALNMATDTNVYVSTLKYHVIPNRRHTFFYLQNLTSSFLETLQPNYSALMQKTLDPRRSRWTTPQLSTS</sequence>
<gene>
    <name evidence="2" type="ORF">STAS_29259</name>
</gene>
<comment type="caution">
    <text evidence="2">The sequence shown here is derived from an EMBL/GenBank/DDBJ whole genome shotgun (WGS) entry which is preliminary data.</text>
</comment>
<accession>A0A5A7R6E5</accession>
<proteinExistence type="predicted"/>